<reference evidence="2" key="1">
    <citation type="journal article" date="2014" name="Int. J. Syst. Evol. Microbiol.">
        <title>Complete genome sequence of Corynebacterium casei LMG S-19264T (=DSM 44701T), isolated from a smear-ripened cheese.</title>
        <authorList>
            <consortium name="US DOE Joint Genome Institute (JGI-PGF)"/>
            <person name="Walter F."/>
            <person name="Albersmeier A."/>
            <person name="Kalinowski J."/>
            <person name="Ruckert C."/>
        </authorList>
    </citation>
    <scope>NUCLEOTIDE SEQUENCE</scope>
    <source>
        <strain evidence="2">JCM 4391</strain>
    </source>
</reference>
<dbReference type="AlphaFoldDB" id="A0A918M736"/>
<sequence length="105" mass="11913">MAHRPYPNPDRALRHLARRTPAPEPTEFQQHPAQQASRALAAASAAMRPLVEGLRRTSGGTTPPYRPHDDERLVQLSPGWVSPNIRRCLPDEMIERINTPRRPRP</sequence>
<accession>A0A918M736</accession>
<gene>
    <name evidence="2" type="ORF">GCM10010274_59320</name>
</gene>
<feature type="region of interest" description="Disordered" evidence="1">
    <location>
        <begin position="1"/>
        <end position="32"/>
    </location>
</feature>
<evidence type="ECO:0000313" key="2">
    <source>
        <dbReference type="EMBL" id="GGU62650.1"/>
    </source>
</evidence>
<proteinExistence type="predicted"/>
<dbReference type="RefSeq" id="WP_189554357.1">
    <property type="nucleotide sequence ID" value="NZ_BMTP01000020.1"/>
</dbReference>
<name>A0A918M736_9ACTN</name>
<evidence type="ECO:0000313" key="3">
    <source>
        <dbReference type="Proteomes" id="UP000636661"/>
    </source>
</evidence>
<keyword evidence="3" id="KW-1185">Reference proteome</keyword>
<protein>
    <submittedName>
        <fullName evidence="2">Uncharacterized protein</fullName>
    </submittedName>
</protein>
<dbReference type="Proteomes" id="UP000636661">
    <property type="component" value="Unassembled WGS sequence"/>
</dbReference>
<comment type="caution">
    <text evidence="2">The sequence shown here is derived from an EMBL/GenBank/DDBJ whole genome shotgun (WGS) entry which is preliminary data.</text>
</comment>
<reference evidence="2" key="2">
    <citation type="submission" date="2020-09" db="EMBL/GenBank/DDBJ databases">
        <authorList>
            <person name="Sun Q."/>
            <person name="Ohkuma M."/>
        </authorList>
    </citation>
    <scope>NUCLEOTIDE SEQUENCE</scope>
    <source>
        <strain evidence="2">JCM 4391</strain>
    </source>
</reference>
<dbReference type="EMBL" id="BMTP01000020">
    <property type="protein sequence ID" value="GGU62650.1"/>
    <property type="molecule type" value="Genomic_DNA"/>
</dbReference>
<evidence type="ECO:0000256" key="1">
    <source>
        <dbReference type="SAM" id="MobiDB-lite"/>
    </source>
</evidence>
<organism evidence="2 3">
    <name type="scientific">Streptomyces lavendofoliae</name>
    <dbReference type="NCBI Taxonomy" id="67314"/>
    <lineage>
        <taxon>Bacteria</taxon>
        <taxon>Bacillati</taxon>
        <taxon>Actinomycetota</taxon>
        <taxon>Actinomycetes</taxon>
        <taxon>Kitasatosporales</taxon>
        <taxon>Streptomycetaceae</taxon>
        <taxon>Streptomyces</taxon>
    </lineage>
</organism>